<dbReference type="Gene3D" id="1.10.510.10">
    <property type="entry name" value="Transferase(Phosphotransferase) domain 1"/>
    <property type="match status" value="1"/>
</dbReference>
<evidence type="ECO:0000313" key="9">
    <source>
        <dbReference type="Proteomes" id="UP000030745"/>
    </source>
</evidence>
<keyword evidence="3 4" id="KW-0067">ATP-binding</keyword>
<dbReference type="Proteomes" id="UP000030745">
    <property type="component" value="Unassembled WGS sequence"/>
</dbReference>
<dbReference type="PANTHER" id="PTHR44329:SF214">
    <property type="entry name" value="PROTEIN KINASE DOMAIN-CONTAINING PROTEIN"/>
    <property type="match status" value="1"/>
</dbReference>
<dbReference type="InterPro" id="IPR001245">
    <property type="entry name" value="Ser-Thr/Tyr_kinase_cat_dom"/>
</dbReference>
<dbReference type="PROSITE" id="PS50011">
    <property type="entry name" value="PROTEIN_KINASE_DOM"/>
    <property type="match status" value="1"/>
</dbReference>
<evidence type="ECO:0000256" key="6">
    <source>
        <dbReference type="SAM" id="Phobius"/>
    </source>
</evidence>
<keyword evidence="2 4" id="KW-0547">Nucleotide-binding</keyword>
<dbReference type="STRING" id="695850.A0A067CD74"/>
<dbReference type="RefSeq" id="XP_012204430.1">
    <property type="nucleotide sequence ID" value="XM_012349040.1"/>
</dbReference>
<dbReference type="InterPro" id="IPR017441">
    <property type="entry name" value="Protein_kinase_ATP_BS"/>
</dbReference>
<proteinExistence type="inferred from homology"/>
<dbReference type="InterPro" id="IPR008271">
    <property type="entry name" value="Ser/Thr_kinase_AS"/>
</dbReference>
<feature type="transmembrane region" description="Helical" evidence="6">
    <location>
        <begin position="68"/>
        <end position="89"/>
    </location>
</feature>
<keyword evidence="6" id="KW-0472">Membrane</keyword>
<evidence type="ECO:0000256" key="1">
    <source>
        <dbReference type="ARBA" id="ARBA00022527"/>
    </source>
</evidence>
<dbReference type="PANTHER" id="PTHR44329">
    <property type="entry name" value="SERINE/THREONINE-PROTEIN KINASE TNNI3K-RELATED"/>
    <property type="match status" value="1"/>
</dbReference>
<evidence type="ECO:0000256" key="4">
    <source>
        <dbReference type="PROSITE-ProRule" id="PRU10141"/>
    </source>
</evidence>
<dbReference type="SMART" id="SM00220">
    <property type="entry name" value="S_TKc"/>
    <property type="match status" value="1"/>
</dbReference>
<evidence type="ECO:0000256" key="5">
    <source>
        <dbReference type="RuleBase" id="RU000304"/>
    </source>
</evidence>
<dbReference type="GO" id="GO:0005524">
    <property type="term" value="F:ATP binding"/>
    <property type="evidence" value="ECO:0007669"/>
    <property type="project" value="UniProtKB-UniRule"/>
</dbReference>
<name>A0A067CD74_SAPPC</name>
<evidence type="ECO:0000259" key="7">
    <source>
        <dbReference type="PROSITE" id="PS50011"/>
    </source>
</evidence>
<sequence length="395" mass="43462">MLNVEGCPVAPLHVDSDCRSKLRTGLVLGSTNVAATRCDYKIVPYDGAHLSRGFQLCLLPGTYSEKSWHVIVLVESVMTVVFGCVLLFARCYPRCAPKRPPSALPPLVLDEPMDDDARLVPLRPYRVDAAHLRIDELRPLGRGAHGLVVYGQYKRRHIAVKRVRADIASPESLDAFAQEVALNAILHSPYIVDFVGVYWSPKVGLASLACLVEYMARGDLRACLRAPQTPTWKLGVAHDLAHALHYLHKTGVVHRDLKSRNVLLGDNGCAKVGDMGVARWTAPEVLRGTSYDTKADIYSFGMILTELDSYALPYEHARNERGQPLGNISLLFKVMEGTIAPTFTPACPPWLRELATACSAHDPTARPTAADILLVLARLAPIKVPSEHLHGVHRR</sequence>
<feature type="binding site" evidence="4">
    <location>
        <position position="161"/>
    </location>
    <ligand>
        <name>ATP</name>
        <dbReference type="ChEBI" id="CHEBI:30616"/>
    </ligand>
</feature>
<comment type="similarity">
    <text evidence="5">Belongs to the protein kinase superfamily.</text>
</comment>
<reference evidence="8 9" key="1">
    <citation type="journal article" date="2013" name="PLoS Genet.">
        <title>Distinctive expansion of potential virulence genes in the genome of the oomycete fish pathogen Saprolegnia parasitica.</title>
        <authorList>
            <person name="Jiang R.H."/>
            <person name="de Bruijn I."/>
            <person name="Haas B.J."/>
            <person name="Belmonte R."/>
            <person name="Lobach L."/>
            <person name="Christie J."/>
            <person name="van den Ackerveken G."/>
            <person name="Bottin A."/>
            <person name="Bulone V."/>
            <person name="Diaz-Moreno S.M."/>
            <person name="Dumas B."/>
            <person name="Fan L."/>
            <person name="Gaulin E."/>
            <person name="Govers F."/>
            <person name="Grenville-Briggs L.J."/>
            <person name="Horner N.R."/>
            <person name="Levin J.Z."/>
            <person name="Mammella M."/>
            <person name="Meijer H.J."/>
            <person name="Morris P."/>
            <person name="Nusbaum C."/>
            <person name="Oome S."/>
            <person name="Phillips A.J."/>
            <person name="van Rooyen D."/>
            <person name="Rzeszutek E."/>
            <person name="Saraiva M."/>
            <person name="Secombes C.J."/>
            <person name="Seidl M.F."/>
            <person name="Snel B."/>
            <person name="Stassen J.H."/>
            <person name="Sykes S."/>
            <person name="Tripathy S."/>
            <person name="van den Berg H."/>
            <person name="Vega-Arreguin J.C."/>
            <person name="Wawra S."/>
            <person name="Young S.K."/>
            <person name="Zeng Q."/>
            <person name="Dieguez-Uribeondo J."/>
            <person name="Russ C."/>
            <person name="Tyler B.M."/>
            <person name="van West P."/>
        </authorList>
    </citation>
    <scope>NUCLEOTIDE SEQUENCE [LARGE SCALE GENOMIC DNA]</scope>
    <source>
        <strain evidence="8 9">CBS 223.65</strain>
    </source>
</reference>
<dbReference type="PROSITE" id="PS00107">
    <property type="entry name" value="PROTEIN_KINASE_ATP"/>
    <property type="match status" value="1"/>
</dbReference>
<evidence type="ECO:0000256" key="3">
    <source>
        <dbReference type="ARBA" id="ARBA00022840"/>
    </source>
</evidence>
<dbReference type="PROSITE" id="PS00108">
    <property type="entry name" value="PROTEIN_KINASE_ST"/>
    <property type="match status" value="1"/>
</dbReference>
<dbReference type="PRINTS" id="PR00109">
    <property type="entry name" value="TYRKINASE"/>
</dbReference>
<dbReference type="SUPFAM" id="SSF56112">
    <property type="entry name" value="Protein kinase-like (PK-like)"/>
    <property type="match status" value="1"/>
</dbReference>
<dbReference type="AlphaFoldDB" id="A0A067CD74"/>
<evidence type="ECO:0000313" key="8">
    <source>
        <dbReference type="EMBL" id="KDO24752.1"/>
    </source>
</evidence>
<dbReference type="GeneID" id="24131768"/>
<keyword evidence="8" id="KW-0808">Transferase</keyword>
<dbReference type="Pfam" id="PF00069">
    <property type="entry name" value="Pkinase"/>
    <property type="match status" value="1"/>
</dbReference>
<dbReference type="InterPro" id="IPR011009">
    <property type="entry name" value="Kinase-like_dom_sf"/>
</dbReference>
<feature type="domain" description="Protein kinase" evidence="7">
    <location>
        <begin position="134"/>
        <end position="379"/>
    </location>
</feature>
<dbReference type="InterPro" id="IPR051681">
    <property type="entry name" value="Ser/Thr_Kinases-Pseudokinases"/>
</dbReference>
<dbReference type="KEGG" id="spar:SPRG_09614"/>
<keyword evidence="6" id="KW-1133">Transmembrane helix</keyword>
<organism evidence="8 9">
    <name type="scientific">Saprolegnia parasitica (strain CBS 223.65)</name>
    <dbReference type="NCBI Taxonomy" id="695850"/>
    <lineage>
        <taxon>Eukaryota</taxon>
        <taxon>Sar</taxon>
        <taxon>Stramenopiles</taxon>
        <taxon>Oomycota</taxon>
        <taxon>Saprolegniomycetes</taxon>
        <taxon>Saprolegniales</taxon>
        <taxon>Saprolegniaceae</taxon>
        <taxon>Saprolegnia</taxon>
    </lineage>
</organism>
<accession>A0A067CD74</accession>
<protein>
    <submittedName>
        <fullName evidence="8">TKL protein kinase</fullName>
    </submittedName>
</protein>
<keyword evidence="6" id="KW-0812">Transmembrane</keyword>
<gene>
    <name evidence="8" type="ORF">SPRG_09614</name>
</gene>
<evidence type="ECO:0000256" key="2">
    <source>
        <dbReference type="ARBA" id="ARBA00022741"/>
    </source>
</evidence>
<keyword evidence="1 5" id="KW-0723">Serine/threonine-protein kinase</keyword>
<dbReference type="InterPro" id="IPR000719">
    <property type="entry name" value="Prot_kinase_dom"/>
</dbReference>
<dbReference type="OrthoDB" id="6071166at2759"/>
<dbReference type="GO" id="GO:0004674">
    <property type="term" value="F:protein serine/threonine kinase activity"/>
    <property type="evidence" value="ECO:0007669"/>
    <property type="project" value="UniProtKB-KW"/>
</dbReference>
<keyword evidence="8" id="KW-0418">Kinase</keyword>
<dbReference type="EMBL" id="KK583238">
    <property type="protein sequence ID" value="KDO24752.1"/>
    <property type="molecule type" value="Genomic_DNA"/>
</dbReference>
<keyword evidence="9" id="KW-1185">Reference proteome</keyword>
<dbReference type="VEuPathDB" id="FungiDB:SPRG_09614"/>